<dbReference type="InterPro" id="IPR001936">
    <property type="entry name" value="RasGAP_dom"/>
</dbReference>
<dbReference type="Gene3D" id="1.10.506.10">
    <property type="entry name" value="GTPase Activation - p120gap, domain 1"/>
    <property type="match status" value="1"/>
</dbReference>
<feature type="compositionally biased region" description="Acidic residues" evidence="2">
    <location>
        <begin position="524"/>
        <end position="539"/>
    </location>
</feature>
<dbReference type="PANTHER" id="PTHR10194">
    <property type="entry name" value="RAS GTPASE-ACTIVATING PROTEINS"/>
    <property type="match status" value="1"/>
</dbReference>
<dbReference type="GO" id="GO:0005096">
    <property type="term" value="F:GTPase activator activity"/>
    <property type="evidence" value="ECO:0007669"/>
    <property type="project" value="UniProtKB-KW"/>
</dbReference>
<comment type="caution">
    <text evidence="4">The sequence shown here is derived from an EMBL/GenBank/DDBJ whole genome shotgun (WGS) entry which is preliminary data.</text>
</comment>
<dbReference type="Pfam" id="PF00616">
    <property type="entry name" value="RasGAP"/>
    <property type="match status" value="1"/>
</dbReference>
<feature type="compositionally biased region" description="Basic and acidic residues" evidence="2">
    <location>
        <begin position="741"/>
        <end position="759"/>
    </location>
</feature>
<protein>
    <recommendedName>
        <fullName evidence="3">Ras-GAP domain-containing protein</fullName>
    </recommendedName>
</protein>
<evidence type="ECO:0000256" key="2">
    <source>
        <dbReference type="SAM" id="MobiDB-lite"/>
    </source>
</evidence>
<evidence type="ECO:0000313" key="4">
    <source>
        <dbReference type="EMBL" id="ORX48919.1"/>
    </source>
</evidence>
<dbReference type="AlphaFoldDB" id="A0A1Y1V780"/>
<organism evidence="4 5">
    <name type="scientific">Piromyces finnis</name>
    <dbReference type="NCBI Taxonomy" id="1754191"/>
    <lineage>
        <taxon>Eukaryota</taxon>
        <taxon>Fungi</taxon>
        <taxon>Fungi incertae sedis</taxon>
        <taxon>Chytridiomycota</taxon>
        <taxon>Chytridiomycota incertae sedis</taxon>
        <taxon>Neocallimastigomycetes</taxon>
        <taxon>Neocallimastigales</taxon>
        <taxon>Neocallimastigaceae</taxon>
        <taxon>Piromyces</taxon>
    </lineage>
</organism>
<feature type="region of interest" description="Disordered" evidence="2">
    <location>
        <begin position="520"/>
        <end position="549"/>
    </location>
</feature>
<accession>A0A1Y1V780</accession>
<evidence type="ECO:0000259" key="3">
    <source>
        <dbReference type="PROSITE" id="PS50018"/>
    </source>
</evidence>
<dbReference type="OrthoDB" id="28245at2759"/>
<dbReference type="InterPro" id="IPR039360">
    <property type="entry name" value="Ras_GTPase"/>
</dbReference>
<keyword evidence="5" id="KW-1185">Reference proteome</keyword>
<feature type="region of interest" description="Disordered" evidence="2">
    <location>
        <begin position="738"/>
        <end position="760"/>
    </location>
</feature>
<name>A0A1Y1V780_9FUNG</name>
<sequence>MSWKALNTNNGGIKNRDSCDILRDNSFLSTILNAYAHEIGYRYLTTTLSPTIKEILHYSKDLELDPHCIKKRLISEQTLNSQQMMRSAPVQETSSLSIQYEPLSGIPIDYGHNCFDIENEEDIDLRTRRIVNNNIAKIENICLTLLNTIINNKEKMPNTLHHLCHSIANVIEYSYNKEVQKNDVNITEMDYVSRQNSDLSMFNILNYGNGDECKTPDFSATPILTPFSTTPISANFLTPDDKYFDHSRSNSFSLDTQNIYNQSVYSSNINDKDKSVLQSNGSLTNNTGCSLSASPSRNSLKHKKYESYTAGITYNTGFNNLKSIATNLSNSSNINSCEYENESATGSNKFINHRYSYNNKSYKEAQNYSNNNSNNNSIEQLNGNKIELKSDDNNTINATTERRNSQDRDKYLKQQRRYNIFNNDFYSKSFKIQNQNLDIININSNKDNDSKVKDGEDNNYKDNYGSENNLLCSSPTFISLNIEDNENVNEDSTFSLNEIYKKTDLDDTCSSIYKHLNDRSSCTIEEEEEEDEEENEKEENESHSSDANNNYEIKNKVEKHHINKVFNSNDSLFFDFNISENNNSKYNTNEGTKIKATEIEKYDKKMEKENGTDDSSEDNNSTISDDNKNDKLDVYLDIQNIINDIDNNLKNEDSETKNNKLSDTHITKETKQIDETISGTNITIKSNTASTKEDKANQDNITKEIKIEKNKIYDCVVNEEERGQIMRFSMLQRELFPDFNKNNKNDPQEKKEVENDSRKNSVIKVSLQHESSSISDSLNGSKLELEKRELNDSNSDINFLKNTRRINSENCILSNINSEMSIDDVHMSKSYLHAKQTSQSSLLSRKNELGLKIETNNIMKPRSKNIIVKPLSDDIDPLNENQNKINKKEIASATIKGNPRIIEPKGPISSREFKEERYFVSLNDLECKSEYRKSKLEKQGSGFFLTKVIEYTNSEKVVGTFLFLRFFVPEKEPLSSKSKLFDIEFDTLLNKGKYGSEYSSENSSYISLTTQEPNAPSPGFSLDDRSKVKDEFLFSPKKKNTKNRMSISRFADDSCFSSLPILNIDTNSSMEHLTIKEKSPFGKESYTGSKSSIYSNNRHNLKIGSVRVKHVPLNGNDSTRSSIKNINTNEIKKDYDLEIKDIITFLTKNVNALEKEIESKTSIIPPEESEVKKKKKKRIITNLH</sequence>
<proteinExistence type="predicted"/>
<feature type="domain" description="Ras-GAP" evidence="3">
    <location>
        <begin position="1"/>
        <end position="264"/>
    </location>
</feature>
<gene>
    <name evidence="4" type="ORF">BCR36DRAFT_292634</name>
</gene>
<keyword evidence="1" id="KW-0343">GTPase activation</keyword>
<reference evidence="4 5" key="2">
    <citation type="submission" date="2016-08" db="EMBL/GenBank/DDBJ databases">
        <title>Pervasive Adenine N6-methylation of Active Genes in Fungi.</title>
        <authorList>
            <consortium name="DOE Joint Genome Institute"/>
            <person name="Mondo S.J."/>
            <person name="Dannebaum R.O."/>
            <person name="Kuo R.C."/>
            <person name="Labutti K."/>
            <person name="Haridas S."/>
            <person name="Kuo A."/>
            <person name="Salamov A."/>
            <person name="Ahrendt S.R."/>
            <person name="Lipzen A."/>
            <person name="Sullivan W."/>
            <person name="Andreopoulos W.B."/>
            <person name="Clum A."/>
            <person name="Lindquist E."/>
            <person name="Daum C."/>
            <person name="Ramamoorthy G.K."/>
            <person name="Gryganskyi A."/>
            <person name="Culley D."/>
            <person name="Magnuson J.K."/>
            <person name="James T.Y."/>
            <person name="O'Malley M.A."/>
            <person name="Stajich J.E."/>
            <person name="Spatafora J.W."/>
            <person name="Visel A."/>
            <person name="Grigoriev I.V."/>
        </authorList>
    </citation>
    <scope>NUCLEOTIDE SEQUENCE [LARGE SCALE GENOMIC DNA]</scope>
    <source>
        <strain evidence="5">finn</strain>
    </source>
</reference>
<dbReference type="InterPro" id="IPR008936">
    <property type="entry name" value="Rho_GTPase_activation_prot"/>
</dbReference>
<dbReference type="STRING" id="1754191.A0A1Y1V780"/>
<dbReference type="Proteomes" id="UP000193719">
    <property type="component" value="Unassembled WGS sequence"/>
</dbReference>
<dbReference type="PROSITE" id="PS50018">
    <property type="entry name" value="RAS_GTPASE_ACTIV_2"/>
    <property type="match status" value="1"/>
</dbReference>
<feature type="region of interest" description="Disordered" evidence="2">
    <location>
        <begin position="606"/>
        <end position="628"/>
    </location>
</feature>
<evidence type="ECO:0000313" key="5">
    <source>
        <dbReference type="Proteomes" id="UP000193719"/>
    </source>
</evidence>
<dbReference type="SUPFAM" id="SSF48350">
    <property type="entry name" value="GTPase activation domain, GAP"/>
    <property type="match status" value="1"/>
</dbReference>
<reference evidence="4 5" key="1">
    <citation type="submission" date="2016-08" db="EMBL/GenBank/DDBJ databases">
        <title>Genomes of anaerobic fungi encode conserved fungal cellulosomes for biomass hydrolysis.</title>
        <authorList>
            <consortium name="DOE Joint Genome Institute"/>
            <person name="Haitjema C.H."/>
            <person name="Gilmore S.P."/>
            <person name="Henske J.K."/>
            <person name="Solomon K.V."/>
            <person name="De Groot R."/>
            <person name="Kuo A."/>
            <person name="Mondo S.J."/>
            <person name="Salamov A.A."/>
            <person name="Labutti K."/>
            <person name="Zhao Z."/>
            <person name="Chiniquy J."/>
            <person name="Barry K."/>
            <person name="Brewer H.M."/>
            <person name="Purvine S.O."/>
            <person name="Wright A.T."/>
            <person name="Boxma B."/>
            <person name="Van Alen T."/>
            <person name="Hackstein J.H."/>
            <person name="Baker S.E."/>
            <person name="Grigoriev I.V."/>
            <person name="O'Malley M.A."/>
        </authorList>
    </citation>
    <scope>NUCLEOTIDE SEQUENCE [LARGE SCALE GENOMIC DNA]</scope>
    <source>
        <strain evidence="5">finn</strain>
    </source>
</reference>
<dbReference type="EMBL" id="MCFH01000025">
    <property type="protein sequence ID" value="ORX48919.1"/>
    <property type="molecule type" value="Genomic_DNA"/>
</dbReference>
<evidence type="ECO:0000256" key="1">
    <source>
        <dbReference type="ARBA" id="ARBA00022468"/>
    </source>
</evidence>